<dbReference type="FunFam" id="3.30.420.10:FF:000021">
    <property type="entry name" value="RNA exonuclease 1 homolog"/>
    <property type="match status" value="1"/>
</dbReference>
<organism evidence="10 11">
    <name type="scientific">Pelobates cultripes</name>
    <name type="common">Western spadefoot toad</name>
    <dbReference type="NCBI Taxonomy" id="61616"/>
    <lineage>
        <taxon>Eukaryota</taxon>
        <taxon>Metazoa</taxon>
        <taxon>Chordata</taxon>
        <taxon>Craniata</taxon>
        <taxon>Vertebrata</taxon>
        <taxon>Euteleostomi</taxon>
        <taxon>Amphibia</taxon>
        <taxon>Batrachia</taxon>
        <taxon>Anura</taxon>
        <taxon>Pelobatoidea</taxon>
        <taxon>Pelobatidae</taxon>
        <taxon>Pelobates</taxon>
    </lineage>
</organism>
<keyword evidence="7" id="KW-0175">Coiled coil</keyword>
<feature type="region of interest" description="Disordered" evidence="8">
    <location>
        <begin position="308"/>
        <end position="505"/>
    </location>
</feature>
<name>A0AAD1W864_PELCU</name>
<evidence type="ECO:0000256" key="8">
    <source>
        <dbReference type="SAM" id="MobiDB-lite"/>
    </source>
</evidence>
<feature type="compositionally biased region" description="Low complexity" evidence="8">
    <location>
        <begin position="590"/>
        <end position="601"/>
    </location>
</feature>
<evidence type="ECO:0000313" key="11">
    <source>
        <dbReference type="Proteomes" id="UP001295444"/>
    </source>
</evidence>
<dbReference type="Pfam" id="PF15870">
    <property type="entry name" value="EloA-BP1"/>
    <property type="match status" value="1"/>
</dbReference>
<protein>
    <submittedName>
        <fullName evidence="10">RNA exonuclease 1 homolog isoform X1</fullName>
    </submittedName>
</protein>
<dbReference type="InterPro" id="IPR047021">
    <property type="entry name" value="REXO1/3/4-like"/>
</dbReference>
<evidence type="ECO:0000256" key="3">
    <source>
        <dbReference type="ARBA" id="ARBA00022722"/>
    </source>
</evidence>
<gene>
    <name evidence="10" type="ORF">PECUL_23A055166</name>
</gene>
<feature type="compositionally biased region" description="Polar residues" evidence="8">
    <location>
        <begin position="216"/>
        <end position="229"/>
    </location>
</feature>
<evidence type="ECO:0000256" key="7">
    <source>
        <dbReference type="SAM" id="Coils"/>
    </source>
</evidence>
<evidence type="ECO:0000256" key="4">
    <source>
        <dbReference type="ARBA" id="ARBA00022801"/>
    </source>
</evidence>
<evidence type="ECO:0000256" key="2">
    <source>
        <dbReference type="ARBA" id="ARBA00006357"/>
    </source>
</evidence>
<dbReference type="GO" id="GO:0003676">
    <property type="term" value="F:nucleic acid binding"/>
    <property type="evidence" value="ECO:0007669"/>
    <property type="project" value="InterPro"/>
</dbReference>
<dbReference type="SUPFAM" id="SSF53098">
    <property type="entry name" value="Ribonuclease H-like"/>
    <property type="match status" value="1"/>
</dbReference>
<keyword evidence="6" id="KW-0539">Nucleus</keyword>
<dbReference type="AlphaFoldDB" id="A0AAD1W864"/>
<dbReference type="EMBL" id="OW240916">
    <property type="protein sequence ID" value="CAH2292330.1"/>
    <property type="molecule type" value="Genomic_DNA"/>
</dbReference>
<dbReference type="PANTHER" id="PTHR12801">
    <property type="entry name" value="RNA EXONUCLEASE REXO1 / RECO3 FAMILY MEMBER-RELATED"/>
    <property type="match status" value="1"/>
</dbReference>
<evidence type="ECO:0000259" key="9">
    <source>
        <dbReference type="SMART" id="SM00479"/>
    </source>
</evidence>
<feature type="compositionally biased region" description="Basic and acidic residues" evidence="8">
    <location>
        <begin position="378"/>
        <end position="405"/>
    </location>
</feature>
<proteinExistence type="inferred from homology"/>
<keyword evidence="5 10" id="KW-0269">Exonuclease</keyword>
<dbReference type="PANTHER" id="PTHR12801:SF62">
    <property type="entry name" value="RNA EXONUCLEASE 1 HOMOLOG"/>
    <property type="match status" value="1"/>
</dbReference>
<dbReference type="InterPro" id="IPR036397">
    <property type="entry name" value="RNaseH_sf"/>
</dbReference>
<feature type="domain" description="Exonuclease" evidence="9">
    <location>
        <begin position="992"/>
        <end position="1151"/>
    </location>
</feature>
<accession>A0AAD1W864</accession>
<dbReference type="InterPro" id="IPR012337">
    <property type="entry name" value="RNaseH-like_sf"/>
</dbReference>
<sequence>MLKSTGYFRAIECPFGECCRRPYCHFRHRGRGLWGSSPGEARTGAEYDPYSPDLPKVPPCFDDGVLETVPESSLDILELERVNKAIEAVKSEVEREQRKYEKLLGTQKDYSVPKSKSKHSASFTSLEYDPGNYTSSGTYNPTPLARVSKGNKYTLDDLDRTAVKTSCLEYVPTAVIPAAKNKTNKYVIDNCKPHTDMEYDPMSNYSARLLSKDKPQQGTKRNRQSSQDEGYTPSPKKLCNNVSVDARFSDSEDENESVVQQSAGKYVPSKKTEKVSVSTKPSKHINVGKKVKEIAVQYDMEDIGKLVKNHSKESSKHKSDKSKNENKTTSKEQPKNRESGSRSLAKETKKEKSKAIVKNKCENVKNGDNIQSHKNKSSRPDKKIEKLNSVKDPIKGSSSKNKEQLQNKCKKDKMQSKKDSNDKTEKVKNGHIKEKSSSERSLKSKSTAPSGVKVKSKQRSLSHVDLFGDESSEEEAKVKKRVPHRGSLGSDGGGHSDTEGESSTKVGKLVCRRVSSSSVDSIEIDYSALEKELDSDSDPMEECLRVFNESQDVKTENKGRMWKQPHEDGEEKSEHAMTTLIPGQKRRISHVNSPANSSSSNKPVIHPSRLPTPQEICYQRIQRAQEQAIQLLAQQKELLLSNAAQTSSPTPHSQKKRIAHFPGIRSPSFPIVSTVTEAKTRKSSSTDETSNGSVHGLKNRTLTGMASKTTTTTAQKRQAHVPSLQSASLKRPVIPTEFGAKVPTTVRQRYLNLFIDECLKFCRTEQEAFDKALEEEKIVYNRSSSRNIYLNVAVNTLKKLRTQGQGSKATPIKNTNKRVISHESMLGGKAAAKLSFSVQRNTGHQQEELTDTAQRAVLYTKLKDYIMSPEQLQEHGYPMAHPDKPGKAMLFTTEEKKTSESFSRICCRCGAEYLVTPSGNCVRREECVHHWGRLRRQRVPGGWETHYNCCSGAVGSTGCQVAKQHVHDNRKDSLDGFVKTFEKLPATDGNAGVFALDCEMCYTTHGLELTRVTVINSERKVVYDTFVLPDNRIVDYNTRFSGVTEDDMQNTTITLRDVQAVLLSMFSSDTILIGHSLESDFFALKLIHPTVVDTAIVFPHRLGLPYKRALRSLMADHLKRIIQDSVEGHDSSEDACSCMELMIWKIKEDAKVKR</sequence>
<feature type="region of interest" description="Disordered" evidence="8">
    <location>
        <begin position="676"/>
        <end position="726"/>
    </location>
</feature>
<comment type="similarity">
    <text evidence="2">Belongs to the REXO1/REXO3 family.</text>
</comment>
<dbReference type="InterPro" id="IPR034922">
    <property type="entry name" value="REX1-like_exo"/>
</dbReference>
<dbReference type="InterPro" id="IPR031736">
    <property type="entry name" value="REXO1-like_dom"/>
</dbReference>
<evidence type="ECO:0000313" key="10">
    <source>
        <dbReference type="EMBL" id="CAH2292330.1"/>
    </source>
</evidence>
<feature type="coiled-coil region" evidence="7">
    <location>
        <begin position="76"/>
        <end position="106"/>
    </location>
</feature>
<feature type="region of interest" description="Disordered" evidence="8">
    <location>
        <begin position="210"/>
        <end position="283"/>
    </location>
</feature>
<dbReference type="Proteomes" id="UP001295444">
    <property type="component" value="Chromosome 05"/>
</dbReference>
<keyword evidence="4" id="KW-0378">Hydrolase</keyword>
<feature type="compositionally biased region" description="Basic and acidic residues" evidence="8">
    <location>
        <begin position="412"/>
        <end position="442"/>
    </location>
</feature>
<keyword evidence="11" id="KW-1185">Reference proteome</keyword>
<evidence type="ECO:0000256" key="6">
    <source>
        <dbReference type="ARBA" id="ARBA00023242"/>
    </source>
</evidence>
<evidence type="ECO:0000256" key="5">
    <source>
        <dbReference type="ARBA" id="ARBA00022839"/>
    </source>
</evidence>
<dbReference type="CDD" id="cd06145">
    <property type="entry name" value="REX1_like"/>
    <property type="match status" value="1"/>
</dbReference>
<dbReference type="Gene3D" id="3.30.420.10">
    <property type="entry name" value="Ribonuclease H-like superfamily/Ribonuclease H"/>
    <property type="match status" value="1"/>
</dbReference>
<dbReference type="GO" id="GO:0005634">
    <property type="term" value="C:nucleus"/>
    <property type="evidence" value="ECO:0007669"/>
    <property type="project" value="UniProtKB-SubCell"/>
</dbReference>
<comment type="subcellular location">
    <subcellularLocation>
        <location evidence="1">Nucleus</location>
    </subcellularLocation>
</comment>
<keyword evidence="3" id="KW-0540">Nuclease</keyword>
<feature type="compositionally biased region" description="Basic and acidic residues" evidence="8">
    <location>
        <begin position="308"/>
        <end position="365"/>
    </location>
</feature>
<dbReference type="InterPro" id="IPR013520">
    <property type="entry name" value="Ribonucl_H"/>
</dbReference>
<dbReference type="GO" id="GO:0004527">
    <property type="term" value="F:exonuclease activity"/>
    <property type="evidence" value="ECO:0007669"/>
    <property type="project" value="UniProtKB-KW"/>
</dbReference>
<feature type="region of interest" description="Disordered" evidence="8">
    <location>
        <begin position="555"/>
        <end position="575"/>
    </location>
</feature>
<reference evidence="10" key="1">
    <citation type="submission" date="2022-03" db="EMBL/GenBank/DDBJ databases">
        <authorList>
            <person name="Alioto T."/>
            <person name="Alioto T."/>
            <person name="Gomez Garrido J."/>
        </authorList>
    </citation>
    <scope>NUCLEOTIDE SEQUENCE</scope>
</reference>
<evidence type="ECO:0000256" key="1">
    <source>
        <dbReference type="ARBA" id="ARBA00004123"/>
    </source>
</evidence>
<dbReference type="SMART" id="SM00479">
    <property type="entry name" value="EXOIII"/>
    <property type="match status" value="1"/>
</dbReference>
<feature type="region of interest" description="Disordered" evidence="8">
    <location>
        <begin position="589"/>
        <end position="608"/>
    </location>
</feature>